<feature type="compositionally biased region" description="Basic and acidic residues" evidence="1">
    <location>
        <begin position="342"/>
        <end position="356"/>
    </location>
</feature>
<feature type="compositionally biased region" description="Polar residues" evidence="1">
    <location>
        <begin position="216"/>
        <end position="230"/>
    </location>
</feature>
<dbReference type="Proteomes" id="UP000297910">
    <property type="component" value="Unassembled WGS sequence"/>
</dbReference>
<feature type="region of interest" description="Disordered" evidence="1">
    <location>
        <begin position="342"/>
        <end position="398"/>
    </location>
</feature>
<feature type="compositionally biased region" description="Acidic residues" evidence="1">
    <location>
        <begin position="135"/>
        <end position="146"/>
    </location>
</feature>
<evidence type="ECO:0000313" key="3">
    <source>
        <dbReference type="Proteomes" id="UP000297910"/>
    </source>
</evidence>
<name>A0A4Z1F634_9HELO</name>
<feature type="compositionally biased region" description="Polar residues" evidence="1">
    <location>
        <begin position="37"/>
        <end position="76"/>
    </location>
</feature>
<keyword evidence="3" id="KW-1185">Reference proteome</keyword>
<reference evidence="2 3" key="1">
    <citation type="submission" date="2017-12" db="EMBL/GenBank/DDBJ databases">
        <title>Comparative genomics of Botrytis spp.</title>
        <authorList>
            <person name="Valero-Jimenez C.A."/>
            <person name="Tapia P."/>
            <person name="Veloso J."/>
            <person name="Silva-Moreno E."/>
            <person name="Staats M."/>
            <person name="Valdes J.H."/>
            <person name="Van Kan J.A.L."/>
        </authorList>
    </citation>
    <scope>NUCLEOTIDE SEQUENCE [LARGE SCALE GENOMIC DNA]</scope>
    <source>
        <strain evidence="2 3">Bp0003</strain>
    </source>
</reference>
<feature type="compositionally biased region" description="Basic and acidic residues" evidence="1">
    <location>
        <begin position="1"/>
        <end position="15"/>
    </location>
</feature>
<comment type="caution">
    <text evidence="2">The sequence shown here is derived from an EMBL/GenBank/DDBJ whole genome shotgun (WGS) entry which is preliminary data.</text>
</comment>
<proteinExistence type="predicted"/>
<feature type="compositionally biased region" description="Basic and acidic residues" evidence="1">
    <location>
        <begin position="104"/>
        <end position="114"/>
    </location>
</feature>
<feature type="region of interest" description="Disordered" evidence="1">
    <location>
        <begin position="1"/>
        <end position="20"/>
    </location>
</feature>
<feature type="region of interest" description="Disordered" evidence="1">
    <location>
        <begin position="208"/>
        <end position="251"/>
    </location>
</feature>
<dbReference type="AlphaFoldDB" id="A0A4Z1F634"/>
<feature type="compositionally biased region" description="Basic and acidic residues" evidence="1">
    <location>
        <begin position="78"/>
        <end position="88"/>
    </location>
</feature>
<evidence type="ECO:0000313" key="2">
    <source>
        <dbReference type="EMBL" id="TGO20214.1"/>
    </source>
</evidence>
<protein>
    <submittedName>
        <fullName evidence="2">Uncharacterized protein</fullName>
    </submittedName>
</protein>
<dbReference type="EMBL" id="PQXI01000320">
    <property type="protein sequence ID" value="TGO20214.1"/>
    <property type="molecule type" value="Genomic_DNA"/>
</dbReference>
<feature type="compositionally biased region" description="Polar residues" evidence="1">
    <location>
        <begin position="387"/>
        <end position="396"/>
    </location>
</feature>
<gene>
    <name evidence="2" type="ORF">BPAE_0322g00020</name>
</gene>
<sequence>MADRGEKQDEVDKRTQTASELTLMTITMPSPPENFPHFSQNEANGMQTEENTVSGHLAKTPTQEFANFNRQVNANGSEVDKLPKKEMGTKSSTDAHGNKVKVKQLTEKKNGIKEKKGRRFAFQRYQHCSTKDVDNDNIETDDEDGDEDKHEHGDGDKYGDENGDDDEPSEVLCKRILMFGLRRRKNKKFNKPEVLEFYNSRASGNILGAESDSRDTATTPHLNDMNSNNARESEGLSEGPEEMHTGTIKPDPNFITEVLYSEERAPPKIIQVEPVSRNIAIIHKMVKEPPEEPEVSTLKSIRQKVFLWAGRFNPLRRWSQSGRDNEARMSLRHSEADLGALTRDEFRENAEREVVNDHTNSTEDLENQTNRKTNKSGTRDSAHNIKRTGSSGQNSEGMILNADAHGTRELEAEVIRMANPVDCVRTCFISKSKSVKSIEPIIEDASNETRGENAAPESAQRLQTRREPIYSDPKGTTLRRRPRVERLRREFAGSIDELINSNQTPHLMPDVDIQGSSALSGYLETITTSNLIGSNNGLNQSQETPALMSGVADNSIQDDVDFGAPLRRHSSREPSAEEPRDTESDMNVNQHQRGTSMNWESGTSVDQQNDRETSMAVAPAPEELRESRILENYISTMAAINEDCYPEVQLIRRALKRYEIKMKIILESDLENDSEASQRSNSDPPSLTDTINTSESSMSVQQQSSHGVSRSNAIRRKRRSMRFEPYDDELME</sequence>
<feature type="compositionally biased region" description="Low complexity" evidence="1">
    <location>
        <begin position="694"/>
        <end position="711"/>
    </location>
</feature>
<feature type="compositionally biased region" description="Polar residues" evidence="1">
    <location>
        <begin position="675"/>
        <end position="693"/>
    </location>
</feature>
<organism evidence="2 3">
    <name type="scientific">Botrytis paeoniae</name>
    <dbReference type="NCBI Taxonomy" id="278948"/>
    <lineage>
        <taxon>Eukaryota</taxon>
        <taxon>Fungi</taxon>
        <taxon>Dikarya</taxon>
        <taxon>Ascomycota</taxon>
        <taxon>Pezizomycotina</taxon>
        <taxon>Leotiomycetes</taxon>
        <taxon>Helotiales</taxon>
        <taxon>Sclerotiniaceae</taxon>
        <taxon>Botrytis</taxon>
    </lineage>
</organism>
<feature type="region of interest" description="Disordered" evidence="1">
    <location>
        <begin position="556"/>
        <end position="623"/>
    </location>
</feature>
<evidence type="ECO:0000256" key="1">
    <source>
        <dbReference type="SAM" id="MobiDB-lite"/>
    </source>
</evidence>
<feature type="region of interest" description="Disordered" evidence="1">
    <location>
        <begin position="670"/>
        <end position="732"/>
    </location>
</feature>
<feature type="region of interest" description="Disordered" evidence="1">
    <location>
        <begin position="28"/>
        <end position="170"/>
    </location>
</feature>
<feature type="compositionally biased region" description="Basic and acidic residues" evidence="1">
    <location>
        <begin position="147"/>
        <end position="160"/>
    </location>
</feature>
<accession>A0A4Z1F634</accession>
<feature type="compositionally biased region" description="Polar residues" evidence="1">
    <location>
        <begin position="585"/>
        <end position="607"/>
    </location>
</feature>
<feature type="compositionally biased region" description="Basic and acidic residues" evidence="1">
    <location>
        <begin position="571"/>
        <end position="583"/>
    </location>
</feature>